<sequence length="109" mass="11284">MNGEESMNRFVAAAVSAASAGALMIVPNPPAQASAGEVVVFSTEFTQLDTYRNPVGCKKLSITAHVLANQTSSDVVVHGDPLCLTPGLTVRPGYGSHVQPGSGAFSIRR</sequence>
<dbReference type="Proteomes" id="UP001595645">
    <property type="component" value="Unassembled WGS sequence"/>
</dbReference>
<evidence type="ECO:0008006" key="3">
    <source>
        <dbReference type="Google" id="ProtNLM"/>
    </source>
</evidence>
<accession>A0ABV7P796</accession>
<evidence type="ECO:0000313" key="2">
    <source>
        <dbReference type="Proteomes" id="UP001595645"/>
    </source>
</evidence>
<gene>
    <name evidence="1" type="ORF">ACFOSH_30550</name>
</gene>
<dbReference type="EMBL" id="JBHRWK010000056">
    <property type="protein sequence ID" value="MFC3453797.1"/>
    <property type="molecule type" value="Genomic_DNA"/>
</dbReference>
<keyword evidence="2" id="KW-1185">Reference proteome</keyword>
<dbReference type="RefSeq" id="WP_378242735.1">
    <property type="nucleotide sequence ID" value="NZ_JBHRWK010000056.1"/>
</dbReference>
<comment type="caution">
    <text evidence="1">The sequence shown here is derived from an EMBL/GenBank/DDBJ whole genome shotgun (WGS) entry which is preliminary data.</text>
</comment>
<evidence type="ECO:0000313" key="1">
    <source>
        <dbReference type="EMBL" id="MFC3453797.1"/>
    </source>
</evidence>
<name>A0ABV7P796_9PSEU</name>
<protein>
    <recommendedName>
        <fullName evidence="3">Secreted protein</fullName>
    </recommendedName>
</protein>
<reference evidence="2" key="1">
    <citation type="journal article" date="2019" name="Int. J. Syst. Evol. Microbiol.">
        <title>The Global Catalogue of Microorganisms (GCM) 10K type strain sequencing project: providing services to taxonomists for standard genome sequencing and annotation.</title>
        <authorList>
            <consortium name="The Broad Institute Genomics Platform"/>
            <consortium name="The Broad Institute Genome Sequencing Center for Infectious Disease"/>
            <person name="Wu L."/>
            <person name="Ma J."/>
        </authorList>
    </citation>
    <scope>NUCLEOTIDE SEQUENCE [LARGE SCALE GENOMIC DNA]</scope>
    <source>
        <strain evidence="2">CGMCC 4.7676</strain>
    </source>
</reference>
<proteinExistence type="predicted"/>
<organism evidence="1 2">
    <name type="scientific">Amycolatopsis speibonae</name>
    <dbReference type="NCBI Taxonomy" id="1450224"/>
    <lineage>
        <taxon>Bacteria</taxon>
        <taxon>Bacillati</taxon>
        <taxon>Actinomycetota</taxon>
        <taxon>Actinomycetes</taxon>
        <taxon>Pseudonocardiales</taxon>
        <taxon>Pseudonocardiaceae</taxon>
        <taxon>Amycolatopsis</taxon>
    </lineage>
</organism>